<organism evidence="2 3">
    <name type="scientific">Lentzea fradiae</name>
    <dbReference type="NCBI Taxonomy" id="200378"/>
    <lineage>
        <taxon>Bacteria</taxon>
        <taxon>Bacillati</taxon>
        <taxon>Actinomycetota</taxon>
        <taxon>Actinomycetes</taxon>
        <taxon>Pseudonocardiales</taxon>
        <taxon>Pseudonocardiaceae</taxon>
        <taxon>Lentzea</taxon>
    </lineage>
</organism>
<dbReference type="Proteomes" id="UP000199623">
    <property type="component" value="Unassembled WGS sequence"/>
</dbReference>
<evidence type="ECO:0000313" key="2">
    <source>
        <dbReference type="EMBL" id="SDF39950.1"/>
    </source>
</evidence>
<evidence type="ECO:0000259" key="1">
    <source>
        <dbReference type="PROSITE" id="PS50234"/>
    </source>
</evidence>
<dbReference type="SUPFAM" id="SSF53300">
    <property type="entry name" value="vWA-like"/>
    <property type="match status" value="1"/>
</dbReference>
<evidence type="ECO:0000313" key="3">
    <source>
        <dbReference type="Proteomes" id="UP000199623"/>
    </source>
</evidence>
<keyword evidence="3" id="KW-1185">Reference proteome</keyword>
<dbReference type="RefSeq" id="WP_090044902.1">
    <property type="nucleotide sequence ID" value="NZ_FNCC01000001.1"/>
</dbReference>
<dbReference type="AlphaFoldDB" id="A0A1G7KSP0"/>
<protein>
    <submittedName>
        <fullName evidence="2">von Willebrand factor type A domain-containing protein</fullName>
    </submittedName>
</protein>
<dbReference type="InterPro" id="IPR036465">
    <property type="entry name" value="vWFA_dom_sf"/>
</dbReference>
<proteinExistence type="predicted"/>
<dbReference type="STRING" id="200378.SAMN05216553_101444"/>
<dbReference type="SMART" id="SM00327">
    <property type="entry name" value="VWA"/>
    <property type="match status" value="1"/>
</dbReference>
<dbReference type="Gene3D" id="3.40.50.410">
    <property type="entry name" value="von Willebrand factor, type A domain"/>
    <property type="match status" value="1"/>
</dbReference>
<dbReference type="PROSITE" id="PS50234">
    <property type="entry name" value="VWFA"/>
    <property type="match status" value="1"/>
</dbReference>
<feature type="domain" description="VWFA" evidence="1">
    <location>
        <begin position="310"/>
        <end position="503"/>
    </location>
</feature>
<dbReference type="InterPro" id="IPR002035">
    <property type="entry name" value="VWF_A"/>
</dbReference>
<accession>A0A1G7KSP0</accession>
<dbReference type="Pfam" id="PF13531">
    <property type="entry name" value="SBP_bac_11"/>
    <property type="match status" value="1"/>
</dbReference>
<sequence>MVRPRRVTTPVAGLSVLLVLSVVAWVGGDAVIERLNAVRCTDPATVLVTAAPAVAPALGAAAEGLGAGDDCFRVEVKAEAARETMSRLVEDRGESPSVWVPESTMWLRQARDSGAWRVPESGTSVAMSPVVLAVKDPAKGASWRELIGPGATAVAGIADPAKDPASLSALLALRGFASGEKDPATAAVAAIRPVSADYAERAEDLFTRPLDVFPTSEQELERHNSTPGATRLTAVAAESPVPPLDFPYVVLPDAGEAQRAGAEKFLAHLRSGANLEKFGLRAPDDGAPGLDQSSVDETLRVWSGLTLTARVLGVLDVSGSMNQIVPRTGTTRMALAVAAAERGLGLFKPGTQIGLWKFSTKLDGDKDHKQIIPFASVREHLANGEAIAAVRATRATANGATGLYDTTLAAYQEARKSWELGRINIVIIMTDGRNEDSDSITQRQLLDELAKLQDKRRPLPVIAIGMGPDVDVDELTRIADATGGRAFTTADPAGIGEIFAQALSSMLCQPPACRPQ</sequence>
<reference evidence="3" key="1">
    <citation type="submission" date="2016-10" db="EMBL/GenBank/DDBJ databases">
        <authorList>
            <person name="Varghese N."/>
            <person name="Submissions S."/>
        </authorList>
    </citation>
    <scope>NUCLEOTIDE SEQUENCE [LARGE SCALE GENOMIC DNA]</scope>
    <source>
        <strain evidence="3">CGMCC 4.3506</strain>
    </source>
</reference>
<gene>
    <name evidence="2" type="ORF">SAMN05216553_101444</name>
</gene>
<dbReference type="Pfam" id="PF00092">
    <property type="entry name" value="VWA"/>
    <property type="match status" value="1"/>
</dbReference>
<dbReference type="EMBL" id="FNCC01000001">
    <property type="protein sequence ID" value="SDF39950.1"/>
    <property type="molecule type" value="Genomic_DNA"/>
</dbReference>
<name>A0A1G7KSP0_9PSEU</name>
<dbReference type="OrthoDB" id="5621159at2"/>